<dbReference type="HOGENOM" id="CLU_012494_5_1_4"/>
<protein>
    <submittedName>
        <fullName evidence="3">Twin-arginine translocation pathway signalsequence domain protein</fullName>
    </submittedName>
</protein>
<dbReference type="GO" id="GO:0016787">
    <property type="term" value="F:hydrolase activity"/>
    <property type="evidence" value="ECO:0007669"/>
    <property type="project" value="UniProtKB-KW"/>
</dbReference>
<dbReference type="AlphaFoldDB" id="A0A0B6SB07"/>
<evidence type="ECO:0000256" key="1">
    <source>
        <dbReference type="ARBA" id="ARBA00022801"/>
    </source>
</evidence>
<evidence type="ECO:0000313" key="4">
    <source>
        <dbReference type="Proteomes" id="UP000031838"/>
    </source>
</evidence>
<dbReference type="PANTHER" id="PTHR48081">
    <property type="entry name" value="AB HYDROLASE SUPERFAMILY PROTEIN C4A8.06C"/>
    <property type="match status" value="1"/>
</dbReference>
<dbReference type="Pfam" id="PF20434">
    <property type="entry name" value="BD-FAE"/>
    <property type="match status" value="1"/>
</dbReference>
<dbReference type="PANTHER" id="PTHR48081:SF6">
    <property type="entry name" value="PEPTIDASE S9 PROLYL OLIGOPEPTIDASE CATALYTIC DOMAIN-CONTAINING PROTEIN"/>
    <property type="match status" value="1"/>
</dbReference>
<dbReference type="Proteomes" id="UP000031838">
    <property type="component" value="Chromosome 2"/>
</dbReference>
<dbReference type="Gene3D" id="3.40.50.1820">
    <property type="entry name" value="alpha/beta hydrolase"/>
    <property type="match status" value="1"/>
</dbReference>
<dbReference type="InterPro" id="IPR029058">
    <property type="entry name" value="AB_hydrolase_fold"/>
</dbReference>
<dbReference type="PROSITE" id="PS51318">
    <property type="entry name" value="TAT"/>
    <property type="match status" value="1"/>
</dbReference>
<dbReference type="InterPro" id="IPR050300">
    <property type="entry name" value="GDXG_lipolytic_enzyme"/>
</dbReference>
<dbReference type="InterPro" id="IPR006311">
    <property type="entry name" value="TAT_signal"/>
</dbReference>
<sequence length="326" mass="34994">MDDTRRNLLGAAVGGTLGALLPAAARAQEPAKEAATASPPRLLPDEAIRLWRDLPPDPLPDMNLDGERVIRRGAVIGVVAPRLHVYRPATPNGAAALVIAGGGYECVELAHESGPVCRWLASLGVTAYELVYRLPEQGWQRGAPLQDGQRAMRVIRSRAQRDGIDPARIAILGFSAGGHLAGMTAFDPNARRYPETDGADRLSARPNLAALMYPVLTLLPPFDHTRSHRHLLGDAPSTGAAEALSPVLRIDANAPRTFLAQALDDPIVPVDNVLLAHTALRNARVPAALHVYQSGGHGWSLGVPDSEPASWPKLFARWARTSRWFG</sequence>
<proteinExistence type="predicted"/>
<organism evidence="3 4">
    <name type="scientific">Burkholderia plantarii</name>
    <dbReference type="NCBI Taxonomy" id="41899"/>
    <lineage>
        <taxon>Bacteria</taxon>
        <taxon>Pseudomonadati</taxon>
        <taxon>Pseudomonadota</taxon>
        <taxon>Betaproteobacteria</taxon>
        <taxon>Burkholderiales</taxon>
        <taxon>Burkholderiaceae</taxon>
        <taxon>Burkholderia</taxon>
    </lineage>
</organism>
<dbReference type="RefSeq" id="WP_042627878.1">
    <property type="nucleotide sequence ID" value="NZ_CP002581.1"/>
</dbReference>
<reference evidence="3 4" key="2">
    <citation type="journal article" date="2016" name="Appl. Microbiol. Biotechnol.">
        <title>Mutations improving production and secretion of extracellular lipase by Burkholderia glumae PG1.</title>
        <authorList>
            <person name="Knapp A."/>
            <person name="Voget S."/>
            <person name="Gao R."/>
            <person name="Zaburannyi N."/>
            <person name="Krysciak D."/>
            <person name="Breuer M."/>
            <person name="Hauer B."/>
            <person name="Streit W.R."/>
            <person name="Muller R."/>
            <person name="Daniel R."/>
            <person name="Jaeger K.E."/>
        </authorList>
    </citation>
    <scope>NUCLEOTIDE SEQUENCE [LARGE SCALE GENOMIC DNA]</scope>
    <source>
        <strain evidence="3 4">PG1</strain>
    </source>
</reference>
<evidence type="ECO:0000259" key="2">
    <source>
        <dbReference type="Pfam" id="PF20434"/>
    </source>
</evidence>
<gene>
    <name evidence="3" type="ORF">BGL_2c13590</name>
</gene>
<name>A0A0B6SB07_BURPL</name>
<feature type="domain" description="BD-FAE-like" evidence="2">
    <location>
        <begin position="84"/>
        <end position="276"/>
    </location>
</feature>
<dbReference type="KEGG" id="bgp:BGL_2c13590"/>
<reference evidence="4" key="1">
    <citation type="submission" date="2011-03" db="EMBL/GenBank/DDBJ databases">
        <authorList>
            <person name="Voget S."/>
            <person name="Streit W.R."/>
            <person name="Jaeger K.E."/>
            <person name="Daniel R."/>
        </authorList>
    </citation>
    <scope>NUCLEOTIDE SEQUENCE [LARGE SCALE GENOMIC DNA]</scope>
    <source>
        <strain evidence="4">PG1</strain>
    </source>
</reference>
<evidence type="ECO:0000313" key="3">
    <source>
        <dbReference type="EMBL" id="AJK49426.1"/>
    </source>
</evidence>
<keyword evidence="4" id="KW-1185">Reference proteome</keyword>
<dbReference type="InterPro" id="IPR049492">
    <property type="entry name" value="BD-FAE-like_dom"/>
</dbReference>
<dbReference type="EMBL" id="CP002581">
    <property type="protein sequence ID" value="AJK49426.1"/>
    <property type="molecule type" value="Genomic_DNA"/>
</dbReference>
<accession>A0A0B6SB07</accession>
<keyword evidence="1" id="KW-0378">Hydrolase</keyword>
<dbReference type="SUPFAM" id="SSF53474">
    <property type="entry name" value="alpha/beta-Hydrolases"/>
    <property type="match status" value="1"/>
</dbReference>